<proteinExistence type="predicted"/>
<keyword evidence="1" id="KW-0472">Membrane</keyword>
<evidence type="ECO:0000313" key="3">
    <source>
        <dbReference type="Proteomes" id="UP000295070"/>
    </source>
</evidence>
<feature type="transmembrane region" description="Helical" evidence="1">
    <location>
        <begin position="83"/>
        <end position="106"/>
    </location>
</feature>
<keyword evidence="3" id="KW-1185">Reference proteome</keyword>
<name>A0A484D6W2_PERFV</name>
<keyword evidence="1" id="KW-1133">Transmembrane helix</keyword>
<organism evidence="2 3">
    <name type="scientific">Perca flavescens</name>
    <name type="common">American yellow perch</name>
    <name type="synonym">Morone flavescens</name>
    <dbReference type="NCBI Taxonomy" id="8167"/>
    <lineage>
        <taxon>Eukaryota</taxon>
        <taxon>Metazoa</taxon>
        <taxon>Chordata</taxon>
        <taxon>Craniata</taxon>
        <taxon>Vertebrata</taxon>
        <taxon>Euteleostomi</taxon>
        <taxon>Actinopterygii</taxon>
        <taxon>Neopterygii</taxon>
        <taxon>Teleostei</taxon>
        <taxon>Neoteleostei</taxon>
        <taxon>Acanthomorphata</taxon>
        <taxon>Eupercaria</taxon>
        <taxon>Perciformes</taxon>
        <taxon>Percoidei</taxon>
        <taxon>Percidae</taxon>
        <taxon>Percinae</taxon>
        <taxon>Perca</taxon>
    </lineage>
</organism>
<dbReference type="Proteomes" id="UP000295070">
    <property type="component" value="Chromosome 7"/>
</dbReference>
<feature type="transmembrane region" description="Helical" evidence="1">
    <location>
        <begin position="127"/>
        <end position="148"/>
    </location>
</feature>
<dbReference type="EMBL" id="SCKG01000007">
    <property type="protein sequence ID" value="TDH11109.1"/>
    <property type="molecule type" value="Genomic_DNA"/>
</dbReference>
<protein>
    <submittedName>
        <fullName evidence="2">Uncharacterized protein</fullName>
    </submittedName>
</protein>
<feature type="transmembrane region" description="Helical" evidence="1">
    <location>
        <begin position="12"/>
        <end position="33"/>
    </location>
</feature>
<accession>A0A484D6W2</accession>
<gene>
    <name evidence="2" type="ORF">EPR50_G00082060</name>
</gene>
<sequence>MKNIFTDFALKQVVLFVTISVILIQTFVGMLWRYECKCATRGRDCSMHISIPFLIIFVLQLWADETLRYTFARIESCFRVVYHMIKATLVGLLWVAFVLINGDWYACCVNNERCDPYRTYEQDYSRVIGLSLLLAIVDVAALMSSVGWKKCCEDSGSNTNNLYQKVRLDEEENVLKRIAEEKLKAQLEQRWEEEAAAREQIALRPTGNQVNKLNI</sequence>
<reference evidence="2 3" key="1">
    <citation type="submission" date="2019-01" db="EMBL/GenBank/DDBJ databases">
        <title>A chromosome-scale genome assembly of the yellow perch, Perca flavescens.</title>
        <authorList>
            <person name="Feron R."/>
            <person name="Morvezen R."/>
            <person name="Bestin A."/>
            <person name="Haffray P."/>
            <person name="Klopp C."/>
            <person name="Zahm M."/>
            <person name="Cabau C."/>
            <person name="Roques C."/>
            <person name="Donnadieu C."/>
            <person name="Bouchez O."/>
            <person name="Christie M."/>
            <person name="Larson W."/>
            <person name="Guiguen Y."/>
        </authorList>
    </citation>
    <scope>NUCLEOTIDE SEQUENCE [LARGE SCALE GENOMIC DNA]</scope>
    <source>
        <strain evidence="2">YP-PL-M2</strain>
        <tissue evidence="2">Blood</tissue>
    </source>
</reference>
<evidence type="ECO:0000256" key="1">
    <source>
        <dbReference type="SAM" id="Phobius"/>
    </source>
</evidence>
<feature type="transmembrane region" description="Helical" evidence="1">
    <location>
        <begin position="45"/>
        <end position="63"/>
    </location>
</feature>
<comment type="caution">
    <text evidence="2">The sequence shown here is derived from an EMBL/GenBank/DDBJ whole genome shotgun (WGS) entry which is preliminary data.</text>
</comment>
<evidence type="ECO:0000313" key="2">
    <source>
        <dbReference type="EMBL" id="TDH11109.1"/>
    </source>
</evidence>
<keyword evidence="1" id="KW-0812">Transmembrane</keyword>
<dbReference type="AlphaFoldDB" id="A0A484D6W2"/>